<dbReference type="OrthoDB" id="9807519at2"/>
<dbReference type="Gene3D" id="2.60.40.1180">
    <property type="entry name" value="Golgi alpha-mannosidase II"/>
    <property type="match status" value="1"/>
</dbReference>
<keyword evidence="9" id="KW-1185">Reference proteome</keyword>
<dbReference type="EC" id="3.2.1.22" evidence="5"/>
<keyword evidence="2 6" id="KW-0732">Signal</keyword>
<name>A0A3E4KR33_9BACE</name>
<dbReference type="CDD" id="cd14792">
    <property type="entry name" value="GH27"/>
    <property type="match status" value="1"/>
</dbReference>
<dbReference type="GO" id="GO:0004557">
    <property type="term" value="F:alpha-galactosidase activity"/>
    <property type="evidence" value="ECO:0007669"/>
    <property type="project" value="UniProtKB-EC"/>
</dbReference>
<dbReference type="PANTHER" id="PTHR11452:SF75">
    <property type="entry name" value="ALPHA-GALACTOSIDASE MEL1"/>
    <property type="match status" value="1"/>
</dbReference>
<dbReference type="InterPro" id="IPR013222">
    <property type="entry name" value="Glyco_hyd_98_carb-bd"/>
</dbReference>
<dbReference type="SUPFAM" id="SSF49785">
    <property type="entry name" value="Galactose-binding domain-like"/>
    <property type="match status" value="1"/>
</dbReference>
<comment type="similarity">
    <text evidence="1 5">Belongs to the glycosyl hydrolase 27 family.</text>
</comment>
<dbReference type="Pfam" id="PF16499">
    <property type="entry name" value="Melibiase_2"/>
    <property type="match status" value="1"/>
</dbReference>
<evidence type="ECO:0000256" key="4">
    <source>
        <dbReference type="ARBA" id="ARBA00023295"/>
    </source>
</evidence>
<dbReference type="AlphaFoldDB" id="A0A3E4KR33"/>
<dbReference type="Pfam" id="PF05345">
    <property type="entry name" value="He_PIG"/>
    <property type="match status" value="1"/>
</dbReference>
<keyword evidence="3 5" id="KW-0378">Hydrolase</keyword>
<dbReference type="InterPro" id="IPR008979">
    <property type="entry name" value="Galactose-bd-like_sf"/>
</dbReference>
<feature type="domain" description="Glycosyl hydrolase family 98 putative carbohydrate-binding module" evidence="7">
    <location>
        <begin position="33"/>
        <end position="173"/>
    </location>
</feature>
<evidence type="ECO:0000256" key="1">
    <source>
        <dbReference type="ARBA" id="ARBA00009743"/>
    </source>
</evidence>
<evidence type="ECO:0000256" key="6">
    <source>
        <dbReference type="SAM" id="SignalP"/>
    </source>
</evidence>
<evidence type="ECO:0000256" key="5">
    <source>
        <dbReference type="RuleBase" id="RU361168"/>
    </source>
</evidence>
<feature type="chain" id="PRO_5043182256" description="Alpha-galactosidase" evidence="6">
    <location>
        <begin position="29"/>
        <end position="670"/>
    </location>
</feature>
<accession>A0A3E4KR33</accession>
<dbReference type="InterPro" id="IPR002241">
    <property type="entry name" value="Glyco_hydro_27"/>
</dbReference>
<evidence type="ECO:0000313" key="9">
    <source>
        <dbReference type="Proteomes" id="UP000291191"/>
    </source>
</evidence>
<dbReference type="PROSITE" id="PS51257">
    <property type="entry name" value="PROKAR_LIPOPROTEIN"/>
    <property type="match status" value="1"/>
</dbReference>
<dbReference type="Gene3D" id="3.20.20.70">
    <property type="entry name" value="Aldolase class I"/>
    <property type="match status" value="1"/>
</dbReference>
<dbReference type="GO" id="GO:0005975">
    <property type="term" value="P:carbohydrate metabolic process"/>
    <property type="evidence" value="ECO:0007669"/>
    <property type="project" value="InterPro"/>
</dbReference>
<dbReference type="EMBL" id="RCXO01000031">
    <property type="protein sequence ID" value="RYT78010.1"/>
    <property type="molecule type" value="Genomic_DNA"/>
</dbReference>
<dbReference type="InterPro" id="IPR013780">
    <property type="entry name" value="Glyco_hydro_b"/>
</dbReference>
<dbReference type="SMART" id="SM00776">
    <property type="entry name" value="NPCBM"/>
    <property type="match status" value="1"/>
</dbReference>
<dbReference type="InterPro" id="IPR017853">
    <property type="entry name" value="GH"/>
</dbReference>
<dbReference type="SUPFAM" id="SSF49313">
    <property type="entry name" value="Cadherin-like"/>
    <property type="match status" value="1"/>
</dbReference>
<evidence type="ECO:0000256" key="2">
    <source>
        <dbReference type="ARBA" id="ARBA00022729"/>
    </source>
</evidence>
<dbReference type="Proteomes" id="UP000291191">
    <property type="component" value="Unassembled WGS sequence"/>
</dbReference>
<dbReference type="Gene3D" id="2.60.40.10">
    <property type="entry name" value="Immunoglobulins"/>
    <property type="match status" value="1"/>
</dbReference>
<protein>
    <recommendedName>
        <fullName evidence="5">Alpha-galactosidase</fullName>
        <ecNumber evidence="5">3.2.1.22</ecNumber>
    </recommendedName>
    <alternativeName>
        <fullName evidence="5">Melibiase</fullName>
    </alternativeName>
</protein>
<dbReference type="SUPFAM" id="SSF51445">
    <property type="entry name" value="(Trans)glycosidases"/>
    <property type="match status" value="1"/>
</dbReference>
<organism evidence="8 9">
    <name type="scientific">Bacteroides intestinalis</name>
    <dbReference type="NCBI Taxonomy" id="329854"/>
    <lineage>
        <taxon>Bacteria</taxon>
        <taxon>Pseudomonadati</taxon>
        <taxon>Bacteroidota</taxon>
        <taxon>Bacteroidia</taxon>
        <taxon>Bacteroidales</taxon>
        <taxon>Bacteroidaceae</taxon>
        <taxon>Bacteroides</taxon>
    </lineage>
</organism>
<evidence type="ECO:0000313" key="8">
    <source>
        <dbReference type="EMBL" id="RYT78010.1"/>
    </source>
</evidence>
<dbReference type="InterPro" id="IPR013783">
    <property type="entry name" value="Ig-like_fold"/>
</dbReference>
<comment type="caution">
    <text evidence="8">The sequence shown here is derived from an EMBL/GenBank/DDBJ whole genome shotgun (WGS) entry which is preliminary data.</text>
</comment>
<proteinExistence type="inferred from homology"/>
<reference evidence="8 9" key="1">
    <citation type="journal article" date="2019" name="Science, e1252229">
        <title>Invertible promoters mediate bacterial phase variation, antibiotic resistance, and host adaptation in the gut.</title>
        <authorList>
            <person name="Jiang X."/>
            <person name="Hall A.B."/>
            <person name="Arthur T.D."/>
            <person name="Plichta D.R."/>
            <person name="Covington C.T."/>
            <person name="Poyet M."/>
            <person name="Crothers J."/>
            <person name="Moses P.L."/>
            <person name="Tolonen A.C."/>
            <person name="Vlamakis H."/>
            <person name="Alm E.J."/>
            <person name="Xavier R.J."/>
        </authorList>
    </citation>
    <scope>NUCLEOTIDE SEQUENCE [LARGE SCALE GENOMIC DNA]</scope>
    <source>
        <strain evidence="9">bf_0095</strain>
    </source>
</reference>
<evidence type="ECO:0000259" key="7">
    <source>
        <dbReference type="SMART" id="SM00776"/>
    </source>
</evidence>
<gene>
    <name evidence="8" type="ORF">EAJ06_19350</name>
</gene>
<evidence type="ECO:0000256" key="3">
    <source>
        <dbReference type="ARBA" id="ARBA00022801"/>
    </source>
</evidence>
<dbReference type="GO" id="GO:0016020">
    <property type="term" value="C:membrane"/>
    <property type="evidence" value="ECO:0007669"/>
    <property type="project" value="InterPro"/>
</dbReference>
<dbReference type="Pfam" id="PF17801">
    <property type="entry name" value="Melibiase_C"/>
    <property type="match status" value="1"/>
</dbReference>
<dbReference type="PANTHER" id="PTHR11452">
    <property type="entry name" value="ALPHA-GALACTOSIDASE/ALPHA-N-ACETYLGALACTOSAMINIDASE"/>
    <property type="match status" value="1"/>
</dbReference>
<keyword evidence="5" id="KW-1015">Disulfide bond</keyword>
<dbReference type="InterPro" id="IPR015919">
    <property type="entry name" value="Cadherin-like_sf"/>
</dbReference>
<dbReference type="Gene3D" id="2.60.120.1060">
    <property type="entry name" value="NPCBM/NEW2 domain"/>
    <property type="match status" value="1"/>
</dbReference>
<feature type="signal peptide" evidence="6">
    <location>
        <begin position="1"/>
        <end position="28"/>
    </location>
</feature>
<dbReference type="InterPro" id="IPR013785">
    <property type="entry name" value="Aldolase_TIM"/>
</dbReference>
<dbReference type="PRINTS" id="PR00740">
    <property type="entry name" value="GLHYDRLASE27"/>
</dbReference>
<keyword evidence="4 5" id="KW-0326">Glycosidase</keyword>
<dbReference type="InterPro" id="IPR038637">
    <property type="entry name" value="NPCBM_sf"/>
</dbReference>
<dbReference type="SUPFAM" id="SSF51011">
    <property type="entry name" value="Glycosyl hydrolase domain"/>
    <property type="match status" value="1"/>
</dbReference>
<dbReference type="InterPro" id="IPR041233">
    <property type="entry name" value="Melibiase_C"/>
</dbReference>
<dbReference type="Pfam" id="PF08305">
    <property type="entry name" value="NPCBM"/>
    <property type="match status" value="1"/>
</dbReference>
<dbReference type="GO" id="GO:0005509">
    <property type="term" value="F:calcium ion binding"/>
    <property type="evidence" value="ECO:0007669"/>
    <property type="project" value="InterPro"/>
</dbReference>
<comment type="catalytic activity">
    <reaction evidence="5">
        <text>Hydrolysis of terminal, non-reducing alpha-D-galactose residues in alpha-D-galactosides, including galactose oligosaccharides, galactomannans and galactolipids.</text>
        <dbReference type="EC" id="3.2.1.22"/>
    </reaction>
</comment>
<sequence>MRIKKNMKMKKCAAFLAVMLMGAWSLQSCDNGPTKEVWLDEFGQDSCYVQDWGMVEINRSVVHTPLTVNGVVYERGLGSHSISRLLYDLGGKAVSISGLAGADDKNLFAGKLQFKILGDKKELWKSGVMKKGDPVKEFNVNLKGIDKVLLLVEECGDGIMYDHADWLNVKITTRGDVKPIPAWAKPVAKEKYILTPPAPETPVINNPLVFGARPGNPFLWSIMATGNRPMTFEATGLPEGVKLNPANGHITGKATTKGEYKVQLKATNDKGTAVKEVTIKIGDEIALTPSMGWNSWNCWGLSVNDEKVRDAARMMNEKLHSYGWEYVNIDDGWEAAERTKQGELLPNEKFPSFKELTDYIHGLGLKFGIYSSPGATTCGGHLGSYQHEEIDAKTWAGWGVDYLKYDYCGYLEIEKDSEEKTIQEPYIVMRKALDKVNRDIVYCVGYGAPNVWNWAVEAGGNQWRTTRDITDEWNVVTAIGTFQDVCAESTAPGRNSDPDMLVVGRLGQAWGTKVHDSYLTADEQYSHISLWCLLSAPLLIGCDMANIDDFTLNLLTNNEVISVSQDPMVAPAKKKIVENGQIWSKKLHDGSYAVGFFHVDPYFILWDQDDAEAMQMREYDFNFDLKQLGIDGKAMVRDLWRQKDLGEVNGSFQTKVPYHGVTFVKITPAK</sequence>